<feature type="chain" id="PRO_5016697637" description="Lipoprotein" evidence="1">
    <location>
        <begin position="21"/>
        <end position="231"/>
    </location>
</feature>
<dbReference type="Proteomes" id="UP000254156">
    <property type="component" value="Unassembled WGS sequence"/>
</dbReference>
<dbReference type="EMBL" id="UGTF01000002">
    <property type="protein sequence ID" value="SUB89887.1"/>
    <property type="molecule type" value="Genomic_DNA"/>
</dbReference>
<evidence type="ECO:0000313" key="3">
    <source>
        <dbReference type="Proteomes" id="UP000254156"/>
    </source>
</evidence>
<dbReference type="RefSeq" id="WP_115097132.1">
    <property type="nucleotide sequence ID" value="NZ_UGTF01000002.1"/>
</dbReference>
<name>A0A379EB32_9PORP</name>
<accession>A0A379EB32</accession>
<gene>
    <name evidence="2" type="ORF">NCTC11632_02018</name>
</gene>
<evidence type="ECO:0000313" key="2">
    <source>
        <dbReference type="EMBL" id="SUB89887.1"/>
    </source>
</evidence>
<feature type="signal peptide" evidence="1">
    <location>
        <begin position="1"/>
        <end position="20"/>
    </location>
</feature>
<sequence length="231" mass="27041">MKRITIVFLLLCLLQTAGCAQPMSKQPVKKDTIMQQSREVERYDFEATKNGTEAVVIEQDGWIIEKSSMWPSGPFYNEYAPAKDFYEIQKLFYPSGIMRTKTAFLGNVVIGIREEYDREGNLIKVVDEDRKFGKIKPRDIVELLEKEGWFNRETGENRITEEAILPTTGAFYRAIIKHLDIIYILPERSRTGRSYWHIEIEPRFFGYVTTYIIDGETGEFSKEKKFVMKYE</sequence>
<dbReference type="AlphaFoldDB" id="A0A379EB32"/>
<organism evidence="2 3">
    <name type="scientific">Porphyromonas macacae</name>
    <dbReference type="NCBI Taxonomy" id="28115"/>
    <lineage>
        <taxon>Bacteria</taxon>
        <taxon>Pseudomonadati</taxon>
        <taxon>Bacteroidota</taxon>
        <taxon>Bacteroidia</taxon>
        <taxon>Bacteroidales</taxon>
        <taxon>Porphyromonadaceae</taxon>
        <taxon>Porphyromonas</taxon>
    </lineage>
</organism>
<keyword evidence="1" id="KW-0732">Signal</keyword>
<evidence type="ECO:0000256" key="1">
    <source>
        <dbReference type="SAM" id="SignalP"/>
    </source>
</evidence>
<evidence type="ECO:0008006" key="4">
    <source>
        <dbReference type="Google" id="ProtNLM"/>
    </source>
</evidence>
<reference evidence="2 3" key="1">
    <citation type="submission" date="2018-06" db="EMBL/GenBank/DDBJ databases">
        <authorList>
            <consortium name="Pathogen Informatics"/>
            <person name="Doyle S."/>
        </authorList>
    </citation>
    <scope>NUCLEOTIDE SEQUENCE [LARGE SCALE GENOMIC DNA]</scope>
    <source>
        <strain evidence="2 3">NCTC11632</strain>
    </source>
</reference>
<protein>
    <recommendedName>
        <fullName evidence="4">Lipoprotein</fullName>
    </recommendedName>
</protein>
<proteinExistence type="predicted"/>